<evidence type="ECO:0000256" key="5">
    <source>
        <dbReference type="ARBA" id="ARBA00022917"/>
    </source>
</evidence>
<dbReference type="Pfam" id="PF00749">
    <property type="entry name" value="tRNA-synt_1c"/>
    <property type="match status" value="1"/>
</dbReference>
<sequence length="433" mass="49217">MPKVVTRFAPSPTGNLNVGGIRAGIFAYLFARHNGGKFIVRIEDTDKERSKKEFEDNIFESLAWLGIDIDATYRQSKHAARYEELLRKLIAEDKIYVAKEEPKEPDGRSEVIRFRNPNKIISFFDAVHGQIEFDTTELKDFIIAKSFTEPLFHFAVVVDDWDEGVTHVVRGEDHISNTPRQILIQEALGVPRPKYAHLPLIVSSDRSKLSKRKGAVAITEYKKLGYVPEAILNYDSFLGWHPAGEKEIYSKEELITEFTLDRVQKSPAMFDETKLLWFNHEHLKKLSDSEYAARLKEFAQKDVDPRLVPLLKEHAKTLKEAAKALEDEFDFLGGIAYKPEFLLQGGKITAEVASNHLKTLSEILQNIPDEGFTPAQLKDILWPYATDQGRGEVLWPLRVALSGREKSPDPFTLCSILGKAETLERIAQALQKL</sequence>
<feature type="binding site" evidence="7">
    <location>
        <position position="211"/>
    </location>
    <ligand>
        <name>ATP</name>
        <dbReference type="ChEBI" id="CHEBI:30616"/>
    </ligand>
</feature>
<gene>
    <name evidence="7" type="primary">gltX</name>
    <name evidence="10" type="ORF">A3D70_02655</name>
</gene>
<feature type="short sequence motif" description="'KMSKS' region" evidence="7">
    <location>
        <begin position="208"/>
        <end position="212"/>
    </location>
</feature>
<dbReference type="InterPro" id="IPR008925">
    <property type="entry name" value="aa_tRNA-synth_I_cd-bd_sf"/>
</dbReference>
<dbReference type="GO" id="GO:0005524">
    <property type="term" value="F:ATP binding"/>
    <property type="evidence" value="ECO:0007669"/>
    <property type="project" value="UniProtKB-UniRule"/>
</dbReference>
<dbReference type="Gene3D" id="1.10.10.350">
    <property type="match status" value="1"/>
</dbReference>
<dbReference type="AlphaFoldDB" id="A0A1F4Y300"/>
<dbReference type="GO" id="GO:0006424">
    <property type="term" value="P:glutamyl-tRNA aminoacylation"/>
    <property type="evidence" value="ECO:0007669"/>
    <property type="project" value="UniProtKB-UniRule"/>
</dbReference>
<dbReference type="PANTHER" id="PTHR43311:SF2">
    <property type="entry name" value="GLUTAMATE--TRNA LIGASE, MITOCHONDRIAL-RELATED"/>
    <property type="match status" value="1"/>
</dbReference>
<dbReference type="PRINTS" id="PR00987">
    <property type="entry name" value="TRNASYNTHGLU"/>
</dbReference>
<dbReference type="InterPro" id="IPR045462">
    <property type="entry name" value="aa-tRNA-synth_I_cd-bd"/>
</dbReference>
<keyword evidence="5 7" id="KW-0648">Protein biosynthesis</keyword>
<protein>
    <recommendedName>
        <fullName evidence="7">Glutamate--tRNA ligase</fullName>
        <ecNumber evidence="7">6.1.1.17</ecNumber>
    </recommendedName>
    <alternativeName>
        <fullName evidence="7">Glutamyl-tRNA synthetase</fullName>
        <shortName evidence="7">GluRS</shortName>
    </alternativeName>
</protein>
<dbReference type="InterPro" id="IPR020751">
    <property type="entry name" value="aa-tRNA-synth_I_codon-bd_sub2"/>
</dbReference>
<dbReference type="CDD" id="cd00808">
    <property type="entry name" value="GluRS_core"/>
    <property type="match status" value="1"/>
</dbReference>
<dbReference type="EC" id="6.1.1.17" evidence="7"/>
<evidence type="ECO:0000256" key="6">
    <source>
        <dbReference type="ARBA" id="ARBA00023146"/>
    </source>
</evidence>
<evidence type="ECO:0000313" key="11">
    <source>
        <dbReference type="Proteomes" id="UP000178720"/>
    </source>
</evidence>
<dbReference type="GO" id="GO:0004818">
    <property type="term" value="F:glutamate-tRNA ligase activity"/>
    <property type="evidence" value="ECO:0007669"/>
    <property type="project" value="UniProtKB-UniRule"/>
</dbReference>
<evidence type="ECO:0000256" key="2">
    <source>
        <dbReference type="ARBA" id="ARBA00022598"/>
    </source>
</evidence>
<dbReference type="InterPro" id="IPR014729">
    <property type="entry name" value="Rossmann-like_a/b/a_fold"/>
</dbReference>
<dbReference type="SUPFAM" id="SSF52374">
    <property type="entry name" value="Nucleotidylyl transferase"/>
    <property type="match status" value="1"/>
</dbReference>
<evidence type="ECO:0000256" key="1">
    <source>
        <dbReference type="ARBA" id="ARBA00007894"/>
    </source>
</evidence>
<dbReference type="InterPro" id="IPR000924">
    <property type="entry name" value="Glu/Gln-tRNA-synth"/>
</dbReference>
<evidence type="ECO:0000256" key="7">
    <source>
        <dbReference type="HAMAP-Rule" id="MF_00022"/>
    </source>
</evidence>
<comment type="caution">
    <text evidence="7">Lacks conserved residue(s) required for the propagation of feature annotation.</text>
</comment>
<dbReference type="GO" id="GO:0005829">
    <property type="term" value="C:cytosol"/>
    <property type="evidence" value="ECO:0007669"/>
    <property type="project" value="TreeGrafter"/>
</dbReference>
<evidence type="ECO:0000256" key="4">
    <source>
        <dbReference type="ARBA" id="ARBA00022840"/>
    </source>
</evidence>
<dbReference type="NCBIfam" id="TIGR00464">
    <property type="entry name" value="gltX_bact"/>
    <property type="match status" value="1"/>
</dbReference>
<keyword evidence="4 7" id="KW-0067">ATP-binding</keyword>
<evidence type="ECO:0000259" key="8">
    <source>
        <dbReference type="Pfam" id="PF00749"/>
    </source>
</evidence>
<dbReference type="InterPro" id="IPR049940">
    <property type="entry name" value="GluQ/Sye"/>
</dbReference>
<dbReference type="InterPro" id="IPR020058">
    <property type="entry name" value="Glu/Gln-tRNA-synth_Ib_cat-dom"/>
</dbReference>
<name>A0A1F4Y300_9BACT</name>
<feature type="domain" description="Glutamyl/glutaminyl-tRNA synthetase class Ib catalytic" evidence="8">
    <location>
        <begin position="103"/>
        <end position="277"/>
    </location>
</feature>
<dbReference type="HAMAP" id="MF_00022">
    <property type="entry name" value="Glu_tRNA_synth_type1"/>
    <property type="match status" value="1"/>
</dbReference>
<keyword evidence="7" id="KW-0963">Cytoplasm</keyword>
<dbReference type="SUPFAM" id="SSF48163">
    <property type="entry name" value="An anticodon-binding domain of class I aminoacyl-tRNA synthetases"/>
    <property type="match status" value="1"/>
</dbReference>
<proteinExistence type="inferred from homology"/>
<comment type="caution">
    <text evidence="10">The sequence shown here is derived from an EMBL/GenBank/DDBJ whole genome shotgun (WGS) entry which is preliminary data.</text>
</comment>
<accession>A0A1F4Y300</accession>
<dbReference type="GO" id="GO:0008270">
    <property type="term" value="F:zinc ion binding"/>
    <property type="evidence" value="ECO:0007669"/>
    <property type="project" value="InterPro"/>
</dbReference>
<dbReference type="InterPro" id="IPR004527">
    <property type="entry name" value="Glu-tRNA-ligase_bac/mito"/>
</dbReference>
<comment type="subcellular location">
    <subcellularLocation>
        <location evidence="7">Cytoplasm</location>
    </subcellularLocation>
</comment>
<dbReference type="EMBL" id="MEWV01000015">
    <property type="protein sequence ID" value="OGC88228.1"/>
    <property type="molecule type" value="Genomic_DNA"/>
</dbReference>
<comment type="catalytic activity">
    <reaction evidence="7">
        <text>tRNA(Glu) + L-glutamate + ATP = L-glutamyl-tRNA(Glu) + AMP + diphosphate</text>
        <dbReference type="Rhea" id="RHEA:23540"/>
        <dbReference type="Rhea" id="RHEA-COMP:9663"/>
        <dbReference type="Rhea" id="RHEA-COMP:9680"/>
        <dbReference type="ChEBI" id="CHEBI:29985"/>
        <dbReference type="ChEBI" id="CHEBI:30616"/>
        <dbReference type="ChEBI" id="CHEBI:33019"/>
        <dbReference type="ChEBI" id="CHEBI:78442"/>
        <dbReference type="ChEBI" id="CHEBI:78520"/>
        <dbReference type="ChEBI" id="CHEBI:456215"/>
        <dbReference type="EC" id="6.1.1.17"/>
    </reaction>
</comment>
<comment type="similarity">
    <text evidence="1 7">Belongs to the class-I aminoacyl-tRNA synthetase family. Glutamate--tRNA ligase type 1 subfamily.</text>
</comment>
<keyword evidence="6 7" id="KW-0030">Aminoacyl-tRNA synthetase</keyword>
<keyword evidence="3 7" id="KW-0547">Nucleotide-binding</keyword>
<dbReference type="Gene3D" id="3.40.50.620">
    <property type="entry name" value="HUPs"/>
    <property type="match status" value="2"/>
</dbReference>
<comment type="function">
    <text evidence="7">Catalyzes the attachment of glutamate to tRNA(Glu) in a two-step reaction: glutamate is first activated by ATP to form Glu-AMP and then transferred to the acceptor end of tRNA(Glu).</text>
</comment>
<dbReference type="PANTHER" id="PTHR43311">
    <property type="entry name" value="GLUTAMATE--TRNA LIGASE"/>
    <property type="match status" value="1"/>
</dbReference>
<dbReference type="GO" id="GO:0000049">
    <property type="term" value="F:tRNA binding"/>
    <property type="evidence" value="ECO:0007669"/>
    <property type="project" value="InterPro"/>
</dbReference>
<dbReference type="InterPro" id="IPR033910">
    <property type="entry name" value="GluRS_core"/>
</dbReference>
<keyword evidence="2 7" id="KW-0436">Ligase</keyword>
<dbReference type="Pfam" id="PF19269">
    <property type="entry name" value="Anticodon_2"/>
    <property type="match status" value="1"/>
</dbReference>
<organism evidence="10 11">
    <name type="scientific">Candidatus Adlerbacteria bacterium RIFCSPHIGHO2_02_FULL_54_18</name>
    <dbReference type="NCBI Taxonomy" id="1797241"/>
    <lineage>
        <taxon>Bacteria</taxon>
        <taxon>Candidatus Adleribacteriota</taxon>
    </lineage>
</organism>
<comment type="subunit">
    <text evidence="7">Monomer.</text>
</comment>
<reference evidence="10 11" key="1">
    <citation type="journal article" date="2016" name="Nat. Commun.">
        <title>Thousands of microbial genomes shed light on interconnected biogeochemical processes in an aquifer system.</title>
        <authorList>
            <person name="Anantharaman K."/>
            <person name="Brown C.T."/>
            <person name="Hug L.A."/>
            <person name="Sharon I."/>
            <person name="Castelle C.J."/>
            <person name="Probst A.J."/>
            <person name="Thomas B.C."/>
            <person name="Singh A."/>
            <person name="Wilkins M.J."/>
            <person name="Karaoz U."/>
            <person name="Brodie E.L."/>
            <person name="Williams K.H."/>
            <person name="Hubbard S.S."/>
            <person name="Banfield J.F."/>
        </authorList>
    </citation>
    <scope>NUCLEOTIDE SEQUENCE [LARGE SCALE GENOMIC DNA]</scope>
</reference>
<evidence type="ECO:0000313" key="10">
    <source>
        <dbReference type="EMBL" id="OGC88228.1"/>
    </source>
</evidence>
<evidence type="ECO:0000259" key="9">
    <source>
        <dbReference type="Pfam" id="PF19269"/>
    </source>
</evidence>
<evidence type="ECO:0000256" key="3">
    <source>
        <dbReference type="ARBA" id="ARBA00022741"/>
    </source>
</evidence>
<dbReference type="Proteomes" id="UP000178720">
    <property type="component" value="Unassembled WGS sequence"/>
</dbReference>
<feature type="domain" description="Aminoacyl-tRNA synthetase class I anticodon-binding" evidence="9">
    <location>
        <begin position="292"/>
        <end position="430"/>
    </location>
</feature>